<dbReference type="InterPro" id="IPR006016">
    <property type="entry name" value="UspA"/>
</dbReference>
<protein>
    <recommendedName>
        <fullName evidence="1">UspA domain-containing protein</fullName>
    </recommendedName>
</protein>
<evidence type="ECO:0000313" key="2">
    <source>
        <dbReference type="EMBL" id="KNC77969.1"/>
    </source>
</evidence>
<evidence type="ECO:0000313" key="3">
    <source>
        <dbReference type="Proteomes" id="UP000054560"/>
    </source>
</evidence>
<dbReference type="STRING" id="667725.A0A0L0FMH2"/>
<keyword evidence="3" id="KW-1185">Reference proteome</keyword>
<dbReference type="PANTHER" id="PTHR31964">
    <property type="entry name" value="ADENINE NUCLEOTIDE ALPHA HYDROLASES-LIKE SUPERFAMILY PROTEIN"/>
    <property type="match status" value="1"/>
</dbReference>
<organism evidence="2 3">
    <name type="scientific">Sphaeroforma arctica JP610</name>
    <dbReference type="NCBI Taxonomy" id="667725"/>
    <lineage>
        <taxon>Eukaryota</taxon>
        <taxon>Ichthyosporea</taxon>
        <taxon>Ichthyophonida</taxon>
        <taxon>Sphaeroforma</taxon>
    </lineage>
</organism>
<name>A0A0L0FMH2_9EUKA</name>
<sequence length="159" mass="18015">MYFLFYFSFKPSLNTVLDLSLYAIQWSKTNFLRVGDQVSVLWVLPDYTDIEMDDNGVMTVPGDCAKSTKEKVDMANTKMKQVKEDFEQLGYEPELYVESGDARGFIPLYADKLNADTVVMGNRGNSGFRKMLLGSVSDHCVHECKCPVLIVRRKGDTES</sequence>
<dbReference type="Pfam" id="PF00582">
    <property type="entry name" value="Usp"/>
    <property type="match status" value="1"/>
</dbReference>
<dbReference type="OrthoDB" id="843225at2759"/>
<dbReference type="Gene3D" id="3.40.50.620">
    <property type="entry name" value="HUPs"/>
    <property type="match status" value="1"/>
</dbReference>
<dbReference type="InterPro" id="IPR014729">
    <property type="entry name" value="Rossmann-like_a/b/a_fold"/>
</dbReference>
<dbReference type="AlphaFoldDB" id="A0A0L0FMH2"/>
<proteinExistence type="predicted"/>
<feature type="domain" description="UspA" evidence="1">
    <location>
        <begin position="19"/>
        <end position="152"/>
    </location>
</feature>
<dbReference type="SUPFAM" id="SSF52402">
    <property type="entry name" value="Adenine nucleotide alpha hydrolases-like"/>
    <property type="match status" value="1"/>
</dbReference>
<dbReference type="eggNOG" id="ENOG502RYEB">
    <property type="taxonomic scope" value="Eukaryota"/>
</dbReference>
<dbReference type="PANTHER" id="PTHR31964:SF113">
    <property type="entry name" value="USPA DOMAIN-CONTAINING PROTEIN"/>
    <property type="match status" value="1"/>
</dbReference>
<evidence type="ECO:0000259" key="1">
    <source>
        <dbReference type="Pfam" id="PF00582"/>
    </source>
</evidence>
<dbReference type="PRINTS" id="PR01438">
    <property type="entry name" value="UNVRSLSTRESS"/>
</dbReference>
<dbReference type="RefSeq" id="XP_014151871.1">
    <property type="nucleotide sequence ID" value="XM_014296396.1"/>
</dbReference>
<dbReference type="CDD" id="cd23659">
    <property type="entry name" value="USP_At3g01520-like"/>
    <property type="match status" value="1"/>
</dbReference>
<dbReference type="EMBL" id="KQ242588">
    <property type="protein sequence ID" value="KNC77969.1"/>
    <property type="molecule type" value="Genomic_DNA"/>
</dbReference>
<dbReference type="InterPro" id="IPR006015">
    <property type="entry name" value="Universal_stress_UspA"/>
</dbReference>
<accession>A0A0L0FMH2</accession>
<reference evidence="2 3" key="1">
    <citation type="submission" date="2011-02" db="EMBL/GenBank/DDBJ databases">
        <title>The Genome Sequence of Sphaeroforma arctica JP610.</title>
        <authorList>
            <consortium name="The Broad Institute Genome Sequencing Platform"/>
            <person name="Russ C."/>
            <person name="Cuomo C."/>
            <person name="Young S.K."/>
            <person name="Zeng Q."/>
            <person name="Gargeya S."/>
            <person name="Alvarado L."/>
            <person name="Berlin A."/>
            <person name="Chapman S.B."/>
            <person name="Chen Z."/>
            <person name="Freedman E."/>
            <person name="Gellesch M."/>
            <person name="Goldberg J."/>
            <person name="Griggs A."/>
            <person name="Gujja S."/>
            <person name="Heilman E."/>
            <person name="Heiman D."/>
            <person name="Howarth C."/>
            <person name="Mehta T."/>
            <person name="Neiman D."/>
            <person name="Pearson M."/>
            <person name="Roberts A."/>
            <person name="Saif S."/>
            <person name="Shea T."/>
            <person name="Shenoy N."/>
            <person name="Sisk P."/>
            <person name="Stolte C."/>
            <person name="Sykes S."/>
            <person name="White J."/>
            <person name="Yandava C."/>
            <person name="Burger G."/>
            <person name="Gray M.W."/>
            <person name="Holland P.W.H."/>
            <person name="King N."/>
            <person name="Lang F.B.F."/>
            <person name="Roger A.J."/>
            <person name="Ruiz-Trillo I."/>
            <person name="Haas B."/>
            <person name="Nusbaum C."/>
            <person name="Birren B."/>
        </authorList>
    </citation>
    <scope>NUCLEOTIDE SEQUENCE [LARGE SCALE GENOMIC DNA]</scope>
    <source>
        <strain evidence="2 3">JP610</strain>
    </source>
</reference>
<dbReference type="GeneID" id="25910084"/>
<gene>
    <name evidence="2" type="ORF">SARC_09580</name>
</gene>
<dbReference type="Proteomes" id="UP000054560">
    <property type="component" value="Unassembled WGS sequence"/>
</dbReference>